<reference evidence="12" key="1">
    <citation type="journal article" date="2019" name="Int. J. Syst. Evol. Microbiol.">
        <title>The Global Catalogue of Microorganisms (GCM) 10K type strain sequencing project: providing services to taxonomists for standard genome sequencing and annotation.</title>
        <authorList>
            <consortium name="The Broad Institute Genomics Platform"/>
            <consortium name="The Broad Institute Genome Sequencing Center for Infectious Disease"/>
            <person name="Wu L."/>
            <person name="Ma J."/>
        </authorList>
    </citation>
    <scope>NUCLEOTIDE SEQUENCE [LARGE SCALE GENOMIC DNA]</scope>
    <source>
        <strain evidence="12">CGMCC 1.15342</strain>
    </source>
</reference>
<dbReference type="EMBL" id="BMIK01000018">
    <property type="protein sequence ID" value="GGC42247.1"/>
    <property type="molecule type" value="Genomic_DNA"/>
</dbReference>
<comment type="function">
    <text evidence="2 8">Synthesizes alpha-1,4-glucan chains using ADP-glucose.</text>
</comment>
<feature type="domain" description="Glycosyl transferase family 1" evidence="9">
    <location>
        <begin position="285"/>
        <end position="447"/>
    </location>
</feature>
<dbReference type="SUPFAM" id="SSF53756">
    <property type="entry name" value="UDP-Glycosyltransferase/glycogen phosphorylase"/>
    <property type="match status" value="1"/>
</dbReference>
<dbReference type="Proteomes" id="UP000597338">
    <property type="component" value="Unassembled WGS sequence"/>
</dbReference>
<evidence type="ECO:0000259" key="10">
    <source>
        <dbReference type="Pfam" id="PF08323"/>
    </source>
</evidence>
<dbReference type="Gene3D" id="3.40.50.2000">
    <property type="entry name" value="Glycogen Phosphorylase B"/>
    <property type="match status" value="2"/>
</dbReference>
<keyword evidence="5 8" id="KW-0328">Glycosyltransferase</keyword>
<feature type="binding site" evidence="8">
    <location>
        <position position="20"/>
    </location>
    <ligand>
        <name>ADP-alpha-D-glucose</name>
        <dbReference type="ChEBI" id="CHEBI:57498"/>
    </ligand>
</feature>
<dbReference type="Pfam" id="PF00534">
    <property type="entry name" value="Glycos_transf_1"/>
    <property type="match status" value="1"/>
</dbReference>
<dbReference type="PANTHER" id="PTHR45825:SF11">
    <property type="entry name" value="ALPHA AMYLASE DOMAIN-CONTAINING PROTEIN"/>
    <property type="match status" value="1"/>
</dbReference>
<dbReference type="InterPro" id="IPR011835">
    <property type="entry name" value="GS/SS"/>
</dbReference>
<dbReference type="RefSeq" id="WP_188753051.1">
    <property type="nucleotide sequence ID" value="NZ_BMIK01000018.1"/>
</dbReference>
<evidence type="ECO:0000256" key="4">
    <source>
        <dbReference type="ARBA" id="ARBA00010281"/>
    </source>
</evidence>
<evidence type="ECO:0000256" key="5">
    <source>
        <dbReference type="ARBA" id="ARBA00022676"/>
    </source>
</evidence>
<evidence type="ECO:0000256" key="7">
    <source>
        <dbReference type="ARBA" id="ARBA00023056"/>
    </source>
</evidence>
<evidence type="ECO:0000313" key="11">
    <source>
        <dbReference type="EMBL" id="GGC42247.1"/>
    </source>
</evidence>
<comment type="pathway">
    <text evidence="3 8">Glycan biosynthesis; glycogen biosynthesis.</text>
</comment>
<gene>
    <name evidence="8 11" type="primary">glgA</name>
    <name evidence="11" type="ORF">GCM10011386_37990</name>
</gene>
<feature type="domain" description="Starch synthase catalytic" evidence="10">
    <location>
        <begin position="7"/>
        <end position="235"/>
    </location>
</feature>
<evidence type="ECO:0000256" key="1">
    <source>
        <dbReference type="ARBA" id="ARBA00001478"/>
    </source>
</evidence>
<evidence type="ECO:0000256" key="8">
    <source>
        <dbReference type="HAMAP-Rule" id="MF_00484"/>
    </source>
</evidence>
<comment type="caution">
    <text evidence="11">The sequence shown here is derived from an EMBL/GenBank/DDBJ whole genome shotgun (WGS) entry which is preliminary data.</text>
</comment>
<keyword evidence="12" id="KW-1185">Reference proteome</keyword>
<dbReference type="EC" id="2.4.1.21" evidence="8"/>
<name>A0ABQ1MMB2_9SPHI</name>
<dbReference type="Pfam" id="PF08323">
    <property type="entry name" value="Glyco_transf_5"/>
    <property type="match status" value="1"/>
</dbReference>
<evidence type="ECO:0000256" key="6">
    <source>
        <dbReference type="ARBA" id="ARBA00022679"/>
    </source>
</evidence>
<comment type="catalytic activity">
    <reaction evidence="1 8">
        <text>[(1-&gt;4)-alpha-D-glucosyl](n) + ADP-alpha-D-glucose = [(1-&gt;4)-alpha-D-glucosyl](n+1) + ADP + H(+)</text>
        <dbReference type="Rhea" id="RHEA:18189"/>
        <dbReference type="Rhea" id="RHEA-COMP:9584"/>
        <dbReference type="Rhea" id="RHEA-COMP:9587"/>
        <dbReference type="ChEBI" id="CHEBI:15378"/>
        <dbReference type="ChEBI" id="CHEBI:15444"/>
        <dbReference type="ChEBI" id="CHEBI:57498"/>
        <dbReference type="ChEBI" id="CHEBI:456216"/>
        <dbReference type="EC" id="2.4.1.21"/>
    </reaction>
</comment>
<dbReference type="HAMAP" id="MF_00484">
    <property type="entry name" value="Glycogen_synth"/>
    <property type="match status" value="1"/>
</dbReference>
<proteinExistence type="inferred from homology"/>
<evidence type="ECO:0000256" key="2">
    <source>
        <dbReference type="ARBA" id="ARBA00002764"/>
    </source>
</evidence>
<evidence type="ECO:0000259" key="9">
    <source>
        <dbReference type="Pfam" id="PF00534"/>
    </source>
</evidence>
<protein>
    <recommendedName>
        <fullName evidence="8">Glycogen synthase</fullName>
        <ecNumber evidence="8">2.4.1.21</ecNumber>
    </recommendedName>
    <alternativeName>
        <fullName evidence="8">Starch [bacterial glycogen] synthase</fullName>
    </alternativeName>
</protein>
<dbReference type="InterPro" id="IPR013534">
    <property type="entry name" value="Starch_synth_cat_dom"/>
</dbReference>
<comment type="similarity">
    <text evidence="4 8">Belongs to the glycosyltransferase 1 family. Bacterial/plant glycogen synthase subfamily.</text>
</comment>
<sequence>MPNEPKHIIHLSAECYPVAKVGGLGDVLGALPKYLQQAGLRTWVVMPWYNRPFVQSHEFERVYAGNFHQGSRPLEVEVYREKEDTLGFGLYLVKIPGLVDREEPYGYTDESEQFMAFQHGFLHWITEADIVPDVIHCHDHHTGLIPFLMYHCDRFAGLKNVPTVGTVHNGQYQGWMDWNKAILLPPFDTWKWGLLDWDRVINPLGALIKCCTRFTAVSTGYLDELILQANGLERLFAMERAKGVGIVNGIDTTVWNPAQDTMLPHHYRVSNVQSGKRKNKEFLCDAYGLDPQKPLFAYIGRFAGEKGADLLPDIIENLLGDATVDLNIMVLGSGDPQVQASIAYLAEKYPGKLGAYIGYQEELSHRIYAAADFLLMPSRVEPCGLNQLYSMRYGTIPIVRSTGGLRDTVIDIAEQKGYGITFLNAYVADAVEAVHRALSLYHDKQRMQQLRKHVMKLDFSWDKSAIKYMELYQNITQ</sequence>
<dbReference type="NCBIfam" id="TIGR02095">
    <property type="entry name" value="glgA"/>
    <property type="match status" value="1"/>
</dbReference>
<evidence type="ECO:0000313" key="12">
    <source>
        <dbReference type="Proteomes" id="UP000597338"/>
    </source>
</evidence>
<keyword evidence="6 8" id="KW-0808">Transferase</keyword>
<accession>A0ABQ1MMB2</accession>
<evidence type="ECO:0000256" key="3">
    <source>
        <dbReference type="ARBA" id="ARBA00004964"/>
    </source>
</evidence>
<dbReference type="PANTHER" id="PTHR45825">
    <property type="entry name" value="GRANULE-BOUND STARCH SYNTHASE 1, CHLOROPLASTIC/AMYLOPLASTIC"/>
    <property type="match status" value="1"/>
</dbReference>
<organism evidence="11 12">
    <name type="scientific">Parapedobacter defluvii</name>
    <dbReference type="NCBI Taxonomy" id="2045106"/>
    <lineage>
        <taxon>Bacteria</taxon>
        <taxon>Pseudomonadati</taxon>
        <taxon>Bacteroidota</taxon>
        <taxon>Sphingobacteriia</taxon>
        <taxon>Sphingobacteriales</taxon>
        <taxon>Sphingobacteriaceae</taxon>
        <taxon>Parapedobacter</taxon>
    </lineage>
</organism>
<dbReference type="CDD" id="cd03791">
    <property type="entry name" value="GT5_Glycogen_synthase_DULL1-like"/>
    <property type="match status" value="1"/>
</dbReference>
<keyword evidence="7 8" id="KW-0320">Glycogen biosynthesis</keyword>
<dbReference type="InterPro" id="IPR001296">
    <property type="entry name" value="Glyco_trans_1"/>
</dbReference>